<dbReference type="EMBL" id="JALKFT010000041">
    <property type="protein sequence ID" value="MCK9878692.1"/>
    <property type="molecule type" value="Genomic_DNA"/>
</dbReference>
<sequence>MTTGPSPGLGLFDGYEGHRTPSDTDYKNALVTGLVVPDTNVLLNLYRYTTDARGDLLEVLTRIGDRLWIPPQVAAEFWGAREAVLGDPRGTAETRKRLVDLRSQASQALQTWANRIALEESESTRLKDLLDEAFNEVAEDISVIDDSSAYDYLHDTATDPVLAALERILDGRVGRPPDTQEHAKGVAEGRRRLEARIPPGYMDKAKGGDGAVGDYLVWSQTVGEAQRRCTDVVFVTADLKEDWWHRAEGRPRGPRLELFREMYAATGRRLFMLRPDGLLHHARNALSVNVADSSVEDVERVSRLLEENGWTAAGIQAVMRRLADEAPVQAEVVRRAAELDGSISREEVYRIGGYAEERSLRGFTRPVRRVTQEFQERGLLPPDLPELLVADYDERSPLGSAIGFSVPSDVVLLLAPLGSDADAPPSSSVQGRFSDL</sequence>
<feature type="domain" description="PIN like" evidence="1">
    <location>
        <begin position="34"/>
        <end position="258"/>
    </location>
</feature>
<gene>
    <name evidence="2" type="ORF">MXD59_23500</name>
</gene>
<protein>
    <submittedName>
        <fullName evidence="2">PIN domain-containing protein</fullName>
    </submittedName>
</protein>
<organism evidence="2 3">
    <name type="scientific">Frankia umida</name>
    <dbReference type="NCBI Taxonomy" id="573489"/>
    <lineage>
        <taxon>Bacteria</taxon>
        <taxon>Bacillati</taxon>
        <taxon>Actinomycetota</taxon>
        <taxon>Actinomycetes</taxon>
        <taxon>Frankiales</taxon>
        <taxon>Frankiaceae</taxon>
        <taxon>Frankia</taxon>
    </lineage>
</organism>
<evidence type="ECO:0000313" key="2">
    <source>
        <dbReference type="EMBL" id="MCK9878692.1"/>
    </source>
</evidence>
<dbReference type="Pfam" id="PF18476">
    <property type="entry name" value="PIN_8"/>
    <property type="match status" value="1"/>
</dbReference>
<dbReference type="Proteomes" id="UP001201873">
    <property type="component" value="Unassembled WGS sequence"/>
</dbReference>
<dbReference type="InterPro" id="IPR041578">
    <property type="entry name" value="PIN_8"/>
</dbReference>
<keyword evidence="3" id="KW-1185">Reference proteome</keyword>
<accession>A0ABT0K4P5</accession>
<comment type="caution">
    <text evidence="2">The sequence shown here is derived from an EMBL/GenBank/DDBJ whole genome shotgun (WGS) entry which is preliminary data.</text>
</comment>
<evidence type="ECO:0000259" key="1">
    <source>
        <dbReference type="Pfam" id="PF18476"/>
    </source>
</evidence>
<proteinExistence type="predicted"/>
<name>A0ABT0K4P5_9ACTN</name>
<reference evidence="2 3" key="1">
    <citation type="submission" date="2022-04" db="EMBL/GenBank/DDBJ databases">
        <title>Genome diversity in the genus Frankia.</title>
        <authorList>
            <person name="Carlos-Shanley C."/>
            <person name="Hahn D."/>
        </authorList>
    </citation>
    <scope>NUCLEOTIDE SEQUENCE [LARGE SCALE GENOMIC DNA]</scope>
    <source>
        <strain evidence="2 3">Ag45/Mut15</strain>
    </source>
</reference>
<dbReference type="RefSeq" id="WP_248826777.1">
    <property type="nucleotide sequence ID" value="NZ_JALKFT010000041.1"/>
</dbReference>
<evidence type="ECO:0000313" key="3">
    <source>
        <dbReference type="Proteomes" id="UP001201873"/>
    </source>
</evidence>